<dbReference type="PROSITE" id="PS50206">
    <property type="entry name" value="RHODANESE_3"/>
    <property type="match status" value="1"/>
</dbReference>
<keyword evidence="5" id="KW-0378">Hydrolase</keyword>
<dbReference type="SUPFAM" id="SSF54786">
    <property type="entry name" value="YcfA/nrd intein domain"/>
    <property type="match status" value="1"/>
</dbReference>
<dbReference type="InterPro" id="IPR038570">
    <property type="entry name" value="HicA_sf"/>
</dbReference>
<dbReference type="InterPro" id="IPR012933">
    <property type="entry name" value="HicA_mRNA_interferase"/>
</dbReference>
<dbReference type="InterPro" id="IPR001763">
    <property type="entry name" value="Rhodanese-like_dom"/>
</dbReference>
<dbReference type="PANTHER" id="PTHR34873:SF3">
    <property type="entry name" value="ADDICTION MODULE TOXIN, HICA FAMILY"/>
    <property type="match status" value="1"/>
</dbReference>
<dbReference type="EMBL" id="LGFO01000074">
    <property type="protein sequence ID" value="KUK36558.1"/>
    <property type="molecule type" value="Genomic_DNA"/>
</dbReference>
<dbReference type="Gene3D" id="3.30.920.30">
    <property type="entry name" value="Hypothetical protein"/>
    <property type="match status" value="1"/>
</dbReference>
<evidence type="ECO:0000256" key="6">
    <source>
        <dbReference type="ARBA" id="ARBA00022884"/>
    </source>
</evidence>
<keyword evidence="2" id="KW-1277">Toxin-antitoxin system</keyword>
<dbReference type="OMA" id="SHIFMHN"/>
<comment type="similarity">
    <text evidence="1">Belongs to the HicA mRNA interferase family.</text>
</comment>
<keyword evidence="3" id="KW-0540">Nuclease</keyword>
<accession>A0A101FGE1</accession>
<dbReference type="GO" id="GO:0003729">
    <property type="term" value="F:mRNA binding"/>
    <property type="evidence" value="ECO:0007669"/>
    <property type="project" value="InterPro"/>
</dbReference>
<keyword evidence="7" id="KW-0346">Stress response</keyword>
<dbReference type="AlphaFoldDB" id="A0A101FGE1"/>
<dbReference type="GO" id="GO:0004519">
    <property type="term" value="F:endonuclease activity"/>
    <property type="evidence" value="ECO:0007669"/>
    <property type="project" value="UniProtKB-KW"/>
</dbReference>
<dbReference type="Proteomes" id="UP000053326">
    <property type="component" value="Unassembled WGS sequence"/>
</dbReference>
<evidence type="ECO:0000313" key="9">
    <source>
        <dbReference type="EMBL" id="KUK36558.1"/>
    </source>
</evidence>
<dbReference type="PANTHER" id="PTHR34873">
    <property type="entry name" value="SSR1766 PROTEIN"/>
    <property type="match status" value="1"/>
</dbReference>
<protein>
    <submittedName>
        <fullName evidence="9">YcfA family protein</fullName>
    </submittedName>
</protein>
<feature type="domain" description="Rhodanese" evidence="8">
    <location>
        <begin position="7"/>
        <end position="42"/>
    </location>
</feature>
<dbReference type="Pfam" id="PF07927">
    <property type="entry name" value="HicA_toxin"/>
    <property type="match status" value="1"/>
</dbReference>
<proteinExistence type="inferred from homology"/>
<dbReference type="GO" id="GO:0016787">
    <property type="term" value="F:hydrolase activity"/>
    <property type="evidence" value="ECO:0007669"/>
    <property type="project" value="UniProtKB-KW"/>
</dbReference>
<organism evidence="9 10">
    <name type="scientific">Thermacetogenium phaeum</name>
    <dbReference type="NCBI Taxonomy" id="85874"/>
    <lineage>
        <taxon>Bacteria</taxon>
        <taxon>Bacillati</taxon>
        <taxon>Bacillota</taxon>
        <taxon>Clostridia</taxon>
        <taxon>Thermoanaerobacterales</taxon>
        <taxon>Thermoanaerobacteraceae</taxon>
        <taxon>Thermacetogenium</taxon>
    </lineage>
</organism>
<sequence length="74" mass="8264">MTKLPRVSGKDVVRALKRAGFRVTHIRGSHYYLRRSGGSLVTVPVHPDEILDLKTLKSILKQAGISIEELIDLL</sequence>
<comment type="caution">
    <text evidence="9">The sequence shown here is derived from an EMBL/GenBank/DDBJ whole genome shotgun (WGS) entry which is preliminary data.</text>
</comment>
<evidence type="ECO:0000256" key="1">
    <source>
        <dbReference type="ARBA" id="ARBA00006620"/>
    </source>
</evidence>
<evidence type="ECO:0000256" key="4">
    <source>
        <dbReference type="ARBA" id="ARBA00022759"/>
    </source>
</evidence>
<reference evidence="10" key="1">
    <citation type="journal article" date="2015" name="MBio">
        <title>Genome-Resolved Metagenomic Analysis Reveals Roles for Candidate Phyla and Other Microbial Community Members in Biogeochemical Transformations in Oil Reservoirs.</title>
        <authorList>
            <person name="Hu P."/>
            <person name="Tom L."/>
            <person name="Singh A."/>
            <person name="Thomas B.C."/>
            <person name="Baker B.J."/>
            <person name="Piceno Y.M."/>
            <person name="Andersen G.L."/>
            <person name="Banfield J.F."/>
        </authorList>
    </citation>
    <scope>NUCLEOTIDE SEQUENCE [LARGE SCALE GENOMIC DNA]</scope>
</reference>
<keyword evidence="4" id="KW-0255">Endonuclease</keyword>
<name>A0A101FGE1_9THEO</name>
<evidence type="ECO:0000256" key="3">
    <source>
        <dbReference type="ARBA" id="ARBA00022722"/>
    </source>
</evidence>
<evidence type="ECO:0000313" key="10">
    <source>
        <dbReference type="Proteomes" id="UP000053326"/>
    </source>
</evidence>
<keyword evidence="6" id="KW-0694">RNA-binding</keyword>
<evidence type="ECO:0000256" key="5">
    <source>
        <dbReference type="ARBA" id="ARBA00022801"/>
    </source>
</evidence>
<evidence type="ECO:0000259" key="8">
    <source>
        <dbReference type="PROSITE" id="PS50206"/>
    </source>
</evidence>
<evidence type="ECO:0000256" key="7">
    <source>
        <dbReference type="ARBA" id="ARBA00023016"/>
    </source>
</evidence>
<evidence type="ECO:0000256" key="2">
    <source>
        <dbReference type="ARBA" id="ARBA00022649"/>
    </source>
</evidence>
<gene>
    <name evidence="9" type="ORF">XD66_0729</name>
</gene>